<feature type="compositionally biased region" description="Low complexity" evidence="1">
    <location>
        <begin position="76"/>
        <end position="89"/>
    </location>
</feature>
<protein>
    <submittedName>
        <fullName evidence="2">Uncharacterized protein</fullName>
    </submittedName>
</protein>
<proteinExistence type="predicted"/>
<keyword evidence="3" id="KW-1185">Reference proteome</keyword>
<dbReference type="AlphaFoldDB" id="A0A166PA79"/>
<sequence>MLRKVKRAHIRVRRLVNLDEHASVRPAQPLRLTIRDPTPIIIHRAHRRDSSHGTTPTLCAMATGIMLTCSYRRRSASSTRQSSKSTAKAPTCTSRPMESRCVACTGPRTRAPAAVRGGRAGGQASGTHASAARCATANSVATASMKSQSLALRKIGG</sequence>
<dbReference type="EMBL" id="KV417518">
    <property type="protein sequence ID" value="KZP25888.1"/>
    <property type="molecule type" value="Genomic_DNA"/>
</dbReference>
<dbReference type="Proteomes" id="UP000076532">
    <property type="component" value="Unassembled WGS sequence"/>
</dbReference>
<evidence type="ECO:0000313" key="3">
    <source>
        <dbReference type="Proteomes" id="UP000076532"/>
    </source>
</evidence>
<evidence type="ECO:0000256" key="1">
    <source>
        <dbReference type="SAM" id="MobiDB-lite"/>
    </source>
</evidence>
<evidence type="ECO:0000313" key="2">
    <source>
        <dbReference type="EMBL" id="KZP25888.1"/>
    </source>
</evidence>
<reference evidence="2 3" key="1">
    <citation type="journal article" date="2016" name="Mol. Biol. Evol.">
        <title>Comparative Genomics of Early-Diverging Mushroom-Forming Fungi Provides Insights into the Origins of Lignocellulose Decay Capabilities.</title>
        <authorList>
            <person name="Nagy L.G."/>
            <person name="Riley R."/>
            <person name="Tritt A."/>
            <person name="Adam C."/>
            <person name="Daum C."/>
            <person name="Floudas D."/>
            <person name="Sun H."/>
            <person name="Yadav J.S."/>
            <person name="Pangilinan J."/>
            <person name="Larsson K.H."/>
            <person name="Matsuura K."/>
            <person name="Barry K."/>
            <person name="Labutti K."/>
            <person name="Kuo R."/>
            <person name="Ohm R.A."/>
            <person name="Bhattacharya S.S."/>
            <person name="Shirouzu T."/>
            <person name="Yoshinaga Y."/>
            <person name="Martin F.M."/>
            <person name="Grigoriev I.V."/>
            <person name="Hibbett D.S."/>
        </authorList>
    </citation>
    <scope>NUCLEOTIDE SEQUENCE [LARGE SCALE GENOMIC DNA]</scope>
    <source>
        <strain evidence="2 3">CBS 109695</strain>
    </source>
</reference>
<feature type="region of interest" description="Disordered" evidence="1">
    <location>
        <begin position="74"/>
        <end position="93"/>
    </location>
</feature>
<organism evidence="2 3">
    <name type="scientific">Athelia psychrophila</name>
    <dbReference type="NCBI Taxonomy" id="1759441"/>
    <lineage>
        <taxon>Eukaryota</taxon>
        <taxon>Fungi</taxon>
        <taxon>Dikarya</taxon>
        <taxon>Basidiomycota</taxon>
        <taxon>Agaricomycotina</taxon>
        <taxon>Agaricomycetes</taxon>
        <taxon>Agaricomycetidae</taxon>
        <taxon>Atheliales</taxon>
        <taxon>Atheliaceae</taxon>
        <taxon>Athelia</taxon>
    </lineage>
</organism>
<accession>A0A166PA79</accession>
<gene>
    <name evidence="2" type="ORF">FIBSPDRAFT_1006788</name>
</gene>
<name>A0A166PA79_9AGAM</name>